<keyword evidence="3" id="KW-0418">Kinase</keyword>
<keyword evidence="3" id="KW-0808">Transferase</keyword>
<feature type="domain" description="Signal transduction histidine kinase internal region" evidence="2">
    <location>
        <begin position="91"/>
        <end position="168"/>
    </location>
</feature>
<feature type="transmembrane region" description="Helical" evidence="1">
    <location>
        <begin position="15"/>
        <end position="38"/>
    </location>
</feature>
<dbReference type="InterPro" id="IPR036890">
    <property type="entry name" value="HATPase_C_sf"/>
</dbReference>
<dbReference type="InterPro" id="IPR050640">
    <property type="entry name" value="Bact_2-comp_sensor_kinase"/>
</dbReference>
<accession>A0A6J4U4S0</accession>
<dbReference type="InterPro" id="IPR010559">
    <property type="entry name" value="Sig_transdc_His_kin_internal"/>
</dbReference>
<organism evidence="3">
    <name type="scientific">uncultured Segetibacter sp</name>
    <dbReference type="NCBI Taxonomy" id="481133"/>
    <lineage>
        <taxon>Bacteria</taxon>
        <taxon>Pseudomonadati</taxon>
        <taxon>Bacteroidota</taxon>
        <taxon>Chitinophagia</taxon>
        <taxon>Chitinophagales</taxon>
        <taxon>Chitinophagaceae</taxon>
        <taxon>Segetibacter</taxon>
        <taxon>environmental samples</taxon>
    </lineage>
</organism>
<dbReference type="AlphaFoldDB" id="A0A6J4U4S0"/>
<feature type="transmembrane region" description="Helical" evidence="1">
    <location>
        <begin position="50"/>
        <end position="69"/>
    </location>
</feature>
<dbReference type="PANTHER" id="PTHR34220">
    <property type="entry name" value="SENSOR HISTIDINE KINASE YPDA"/>
    <property type="match status" value="1"/>
</dbReference>
<dbReference type="PANTHER" id="PTHR34220:SF7">
    <property type="entry name" value="SENSOR HISTIDINE KINASE YPDA"/>
    <property type="match status" value="1"/>
</dbReference>
<dbReference type="GO" id="GO:0000155">
    <property type="term" value="F:phosphorelay sensor kinase activity"/>
    <property type="evidence" value="ECO:0007669"/>
    <property type="project" value="InterPro"/>
</dbReference>
<evidence type="ECO:0000313" key="3">
    <source>
        <dbReference type="EMBL" id="CAA9540690.1"/>
    </source>
</evidence>
<dbReference type="Pfam" id="PF06580">
    <property type="entry name" value="His_kinase"/>
    <property type="match status" value="1"/>
</dbReference>
<reference evidence="3" key="1">
    <citation type="submission" date="2020-02" db="EMBL/GenBank/DDBJ databases">
        <authorList>
            <person name="Meier V. D."/>
        </authorList>
    </citation>
    <scope>NUCLEOTIDE SEQUENCE</scope>
    <source>
        <strain evidence="3">AVDCRST_MAG96</strain>
    </source>
</reference>
<dbReference type="SUPFAM" id="SSF55874">
    <property type="entry name" value="ATPase domain of HSP90 chaperone/DNA topoisomerase II/histidine kinase"/>
    <property type="match status" value="1"/>
</dbReference>
<keyword evidence="1" id="KW-0812">Transmembrane</keyword>
<gene>
    <name evidence="3" type="ORF">AVDCRST_MAG96-4275</name>
</gene>
<dbReference type="EMBL" id="CADCVN010001675">
    <property type="protein sequence ID" value="CAA9540690.1"/>
    <property type="molecule type" value="Genomic_DNA"/>
</dbReference>
<name>A0A6J4U4S0_9BACT</name>
<protein>
    <submittedName>
        <fullName evidence="3">Putative two-component system sensor protein, no kinase domain</fullName>
    </submittedName>
</protein>
<proteinExistence type="predicted"/>
<evidence type="ECO:0000259" key="2">
    <source>
        <dbReference type="Pfam" id="PF06580"/>
    </source>
</evidence>
<sequence length="284" mass="32665">MDFFNSLSKKNPFRAYLLIALFWIVVSLIPISFLGFVISEPADDFGETIGVFNAAVQLLITVPLSWLLFKRQMQGSEEIYALKTELGKSNANLDFLRSQINPHFLFNALNTIYGTAIQEKAERTSEGIERLGDMMRFMLQENQQEKISLTREIEYLNNYISLQKLRTDPNPCIKIEAAIDLPVNVAQVAPMLLIPFVENAFKHGISFREPSHIKITLELKENTLYFDVYNSKHLKPENDPEKHQSGIGLPNVKQRLQHLYPTKHELIIRETGKEFYVHLTIKLA</sequence>
<keyword evidence="1" id="KW-0472">Membrane</keyword>
<dbReference type="GO" id="GO:0016020">
    <property type="term" value="C:membrane"/>
    <property type="evidence" value="ECO:0007669"/>
    <property type="project" value="InterPro"/>
</dbReference>
<keyword evidence="1" id="KW-1133">Transmembrane helix</keyword>
<dbReference type="Gene3D" id="3.30.565.10">
    <property type="entry name" value="Histidine kinase-like ATPase, C-terminal domain"/>
    <property type="match status" value="1"/>
</dbReference>
<evidence type="ECO:0000256" key="1">
    <source>
        <dbReference type="SAM" id="Phobius"/>
    </source>
</evidence>